<keyword evidence="5" id="KW-1133">Transmembrane helix</keyword>
<sequence length="105" mass="11958">MNISLKMKEDVETDKAFGWVLEMYAYAVASALHGVHYSLRKDFMIQGELTYGKIGEWRFDKRSYLRSPPPRNLTLPPPGVPESVATLVKMVNEATANIPGWDEER</sequence>
<keyword evidence="4" id="KW-0812">Transmembrane</keyword>
<dbReference type="HOGENOM" id="CLU_1951954_0_0_1"/>
<dbReference type="Pfam" id="PF23452">
    <property type="entry name" value="HPAT"/>
    <property type="match status" value="1"/>
</dbReference>
<dbReference type="Gramene" id="OMERI05G13200.3">
    <property type="protein sequence ID" value="OMERI05G13200.3"/>
    <property type="gene ID" value="OMERI05G13200"/>
</dbReference>
<keyword evidence="3" id="KW-0808">Transferase</keyword>
<evidence type="ECO:0000256" key="5">
    <source>
        <dbReference type="ARBA" id="ARBA00022989"/>
    </source>
</evidence>
<dbReference type="PANTHER" id="PTHR31485:SF4">
    <property type="entry name" value="HYDROXYPROLINE O-ARABINOSYLTRANSFERASE RDN1"/>
    <property type="match status" value="1"/>
</dbReference>
<dbReference type="AlphaFoldDB" id="A0A0E0DQZ5"/>
<dbReference type="InterPro" id="IPR056508">
    <property type="entry name" value="HPAT-like"/>
</dbReference>
<dbReference type="Proteomes" id="UP000008021">
    <property type="component" value="Chromosome 5"/>
</dbReference>
<evidence type="ECO:0000256" key="4">
    <source>
        <dbReference type="ARBA" id="ARBA00022692"/>
    </source>
</evidence>
<reference evidence="8" key="1">
    <citation type="submission" date="2015-04" db="UniProtKB">
        <authorList>
            <consortium name="EnsemblPlants"/>
        </authorList>
    </citation>
    <scope>IDENTIFICATION</scope>
</reference>
<evidence type="ECO:0000313" key="9">
    <source>
        <dbReference type="Proteomes" id="UP000008021"/>
    </source>
</evidence>
<keyword evidence="9" id="KW-1185">Reference proteome</keyword>
<evidence type="ECO:0000256" key="1">
    <source>
        <dbReference type="ARBA" id="ARBA00004167"/>
    </source>
</evidence>
<keyword evidence="6" id="KW-0472">Membrane</keyword>
<dbReference type="EnsemblPlants" id="OMERI05G13200.3">
    <property type="protein sequence ID" value="OMERI05G13200.3"/>
    <property type="gene ID" value="OMERI05G13200"/>
</dbReference>
<organism evidence="8">
    <name type="scientific">Oryza meridionalis</name>
    <dbReference type="NCBI Taxonomy" id="40149"/>
    <lineage>
        <taxon>Eukaryota</taxon>
        <taxon>Viridiplantae</taxon>
        <taxon>Streptophyta</taxon>
        <taxon>Embryophyta</taxon>
        <taxon>Tracheophyta</taxon>
        <taxon>Spermatophyta</taxon>
        <taxon>Magnoliopsida</taxon>
        <taxon>Liliopsida</taxon>
        <taxon>Poales</taxon>
        <taxon>Poaceae</taxon>
        <taxon>BOP clade</taxon>
        <taxon>Oryzoideae</taxon>
        <taxon>Oryzeae</taxon>
        <taxon>Oryzinae</taxon>
        <taxon>Oryza</taxon>
    </lineage>
</organism>
<dbReference type="PANTHER" id="PTHR31485">
    <property type="entry name" value="PEPTIDYL SERINE ALPHA-GALACTOSYLTRANSFERASE"/>
    <property type="match status" value="1"/>
</dbReference>
<accession>A0A0E0DQZ5</accession>
<evidence type="ECO:0000313" key="8">
    <source>
        <dbReference type="EnsemblPlants" id="OMERI05G13200.3"/>
    </source>
</evidence>
<keyword evidence="2" id="KW-0328">Glycosyltransferase</keyword>
<proteinExistence type="predicted"/>
<protein>
    <recommendedName>
        <fullName evidence="7">Hydroxyproline O-arabinosyltransferase-like domain-containing protein</fullName>
    </recommendedName>
</protein>
<dbReference type="InterPro" id="IPR044845">
    <property type="entry name" value="HPAT/SRGT1-like"/>
</dbReference>
<evidence type="ECO:0000256" key="2">
    <source>
        <dbReference type="ARBA" id="ARBA00022676"/>
    </source>
</evidence>
<name>A0A0E0DQZ5_9ORYZ</name>
<feature type="domain" description="Hydroxyproline O-arabinosyltransferase-like" evidence="7">
    <location>
        <begin position="33"/>
        <end position="102"/>
    </location>
</feature>
<dbReference type="GO" id="GO:0016020">
    <property type="term" value="C:membrane"/>
    <property type="evidence" value="ECO:0007669"/>
    <property type="project" value="UniProtKB-SubCell"/>
</dbReference>
<evidence type="ECO:0000256" key="3">
    <source>
        <dbReference type="ARBA" id="ARBA00022679"/>
    </source>
</evidence>
<evidence type="ECO:0000256" key="6">
    <source>
        <dbReference type="ARBA" id="ARBA00023136"/>
    </source>
</evidence>
<evidence type="ECO:0000259" key="7">
    <source>
        <dbReference type="Pfam" id="PF23452"/>
    </source>
</evidence>
<reference evidence="8" key="2">
    <citation type="submission" date="2018-05" db="EMBL/GenBank/DDBJ databases">
        <title>OmerRS3 (Oryza meridionalis Reference Sequence Version 3).</title>
        <authorList>
            <person name="Zhang J."/>
            <person name="Kudrna D."/>
            <person name="Lee S."/>
            <person name="Talag J."/>
            <person name="Welchert J."/>
            <person name="Wing R.A."/>
        </authorList>
    </citation>
    <scope>NUCLEOTIDE SEQUENCE [LARGE SCALE GENOMIC DNA]</scope>
    <source>
        <strain evidence="8">cv. OR44</strain>
    </source>
</reference>
<comment type="subcellular location">
    <subcellularLocation>
        <location evidence="1">Membrane</location>
        <topology evidence="1">Single-pass membrane protein</topology>
    </subcellularLocation>
</comment>
<dbReference type="GO" id="GO:0016757">
    <property type="term" value="F:glycosyltransferase activity"/>
    <property type="evidence" value="ECO:0007669"/>
    <property type="project" value="UniProtKB-KW"/>
</dbReference>